<keyword evidence="4 6" id="KW-0378">Hydrolase</keyword>
<comment type="similarity">
    <text evidence="2 6">Belongs to the glycosyl hydrolase 42 family.</text>
</comment>
<dbReference type="Gene3D" id="3.40.50.880">
    <property type="match status" value="1"/>
</dbReference>
<accession>A0A8J7WJ15</accession>
<dbReference type="Gene3D" id="3.20.20.80">
    <property type="entry name" value="Glycosidases"/>
    <property type="match status" value="1"/>
</dbReference>
<dbReference type="Pfam" id="PF08532">
    <property type="entry name" value="Glyco_hydro_42M"/>
    <property type="match status" value="1"/>
</dbReference>
<dbReference type="RefSeq" id="WP_211466686.1">
    <property type="nucleotide sequence ID" value="NZ_JAGSXH010000022.1"/>
</dbReference>
<reference evidence="12" key="1">
    <citation type="submission" date="2021-04" db="EMBL/GenBank/DDBJ databases">
        <title>Genome based classification of Actinospica acidithermotolerans sp. nov., an actinobacterium isolated from an Indonesian hot spring.</title>
        <authorList>
            <person name="Kusuma A.B."/>
            <person name="Putra K.E."/>
            <person name="Nafisah S."/>
            <person name="Loh J."/>
            <person name="Nouioui I."/>
            <person name="Goodfellow M."/>
        </authorList>
    </citation>
    <scope>NUCLEOTIDE SEQUENCE</scope>
    <source>
        <strain evidence="12">DSM 45618</strain>
    </source>
</reference>
<dbReference type="EC" id="3.2.1.23" evidence="3 6"/>
<gene>
    <name evidence="12" type="ORF">KGA66_09150</name>
</gene>
<keyword evidence="9" id="KW-0479">Metal-binding</keyword>
<comment type="caution">
    <text evidence="12">The sequence shown here is derived from an EMBL/GenBank/DDBJ whole genome shotgun (WGS) entry which is preliminary data.</text>
</comment>
<evidence type="ECO:0000256" key="9">
    <source>
        <dbReference type="PIRSR" id="PIRSR001084-3"/>
    </source>
</evidence>
<evidence type="ECO:0000259" key="10">
    <source>
        <dbReference type="Pfam" id="PF02449"/>
    </source>
</evidence>
<evidence type="ECO:0000313" key="12">
    <source>
        <dbReference type="EMBL" id="MBS2963211.1"/>
    </source>
</evidence>
<evidence type="ECO:0000256" key="7">
    <source>
        <dbReference type="PIRSR" id="PIRSR001084-1"/>
    </source>
</evidence>
<dbReference type="InterPro" id="IPR013738">
    <property type="entry name" value="Beta_galactosidase_Trimer"/>
</dbReference>
<evidence type="ECO:0000256" key="3">
    <source>
        <dbReference type="ARBA" id="ARBA00012756"/>
    </source>
</evidence>
<feature type="binding site" evidence="8">
    <location>
        <position position="332"/>
    </location>
    <ligand>
        <name>substrate</name>
    </ligand>
</feature>
<sequence>MADADGSRTVSHYGIERAAWPRLDALAYGGDYNPEQWPEEVWAEDVALMREAGVNLVSLGIFSWVKLEPEPGRFEFGWLDRIIGLLHEAGIHVDLATPTAAPPAWFRKAHPDIRPVTREGHVLGGGARQTYCPHAPEYRAACRRIAEQLAARYAGHPAVVLWHIHNEYGCHVSECYCPYSVAAFREWLQGKYGSLDALNAAWGTSFWGQTYTAWDEIDAPREAPTGVNPAQRLDFARFSSASILELFKAERDIVKAHNPAIPVTTNFMALLNKSMDLWSWAREVDLVSDDHYTTAGSPVRHIELAMAADLCRSLAGGAPWLLMEHSTSAVNWQERNVAKLPGEMMRNSLAHVARGADGVLFFQWRASRAGSEKYHSAMLPHAGTDSRIWREVVALGRRLEQLREVRGSRVRADTAIVWDWESWWALELDSRPSVDVRFVDAQFAYYEQLWRAHVTADFAHPSAGLSRYRLVVVPQSYILTSRWADNLRRYVEGGGTLVVSFFSGIVDENDAVHLGGYPGALRDLLGVRVDEFLPLAQGQAVALKPVDGGDAAGTGTLWAEPVELRGAESVLAYGDGPAAGHPAVTRHRFGRGHAWYVSTRPDPGTLREILRRAALDAGVEFDTQTPDTLETVRRVGADGAVYPFTLDHAQ</sequence>
<evidence type="ECO:0000313" key="13">
    <source>
        <dbReference type="Proteomes" id="UP000677913"/>
    </source>
</evidence>
<evidence type="ECO:0000259" key="11">
    <source>
        <dbReference type="Pfam" id="PF08532"/>
    </source>
</evidence>
<proteinExistence type="inferred from homology"/>
<comment type="catalytic activity">
    <reaction evidence="1 6">
        <text>Hydrolysis of terminal non-reducing beta-D-galactose residues in beta-D-galactosides.</text>
        <dbReference type="EC" id="3.2.1.23"/>
    </reaction>
</comment>
<dbReference type="PANTHER" id="PTHR36447">
    <property type="entry name" value="BETA-GALACTOSIDASE GANA"/>
    <property type="match status" value="1"/>
</dbReference>
<feature type="binding site" evidence="9">
    <location>
        <position position="132"/>
    </location>
    <ligand>
        <name>Zn(2+)</name>
        <dbReference type="ChEBI" id="CHEBI:29105"/>
    </ligand>
</feature>
<evidence type="ECO:0000256" key="4">
    <source>
        <dbReference type="ARBA" id="ARBA00022801"/>
    </source>
</evidence>
<name>A0A8J7WJ15_9ACTN</name>
<evidence type="ECO:0000256" key="2">
    <source>
        <dbReference type="ARBA" id="ARBA00005940"/>
    </source>
</evidence>
<feature type="binding site" evidence="8">
    <location>
        <position position="166"/>
    </location>
    <ligand>
        <name>substrate</name>
    </ligand>
</feature>
<dbReference type="InterPro" id="IPR003476">
    <property type="entry name" value="Glyco_hydro_42"/>
</dbReference>
<keyword evidence="9" id="KW-0862">Zinc</keyword>
<feature type="binding site" evidence="9">
    <location>
        <position position="177"/>
    </location>
    <ligand>
        <name>Zn(2+)</name>
        <dbReference type="ChEBI" id="CHEBI:29105"/>
    </ligand>
</feature>
<organism evidence="12 13">
    <name type="scientific">Actinocrinis puniceicyclus</name>
    <dbReference type="NCBI Taxonomy" id="977794"/>
    <lineage>
        <taxon>Bacteria</taxon>
        <taxon>Bacillati</taxon>
        <taxon>Actinomycetota</taxon>
        <taxon>Actinomycetes</taxon>
        <taxon>Catenulisporales</taxon>
        <taxon>Actinospicaceae</taxon>
        <taxon>Actinocrinis</taxon>
    </lineage>
</organism>
<dbReference type="GO" id="GO:0009341">
    <property type="term" value="C:beta-galactosidase complex"/>
    <property type="evidence" value="ECO:0007669"/>
    <property type="project" value="InterPro"/>
</dbReference>
<dbReference type="SUPFAM" id="SSF51445">
    <property type="entry name" value="(Trans)glycosidases"/>
    <property type="match status" value="1"/>
</dbReference>
<dbReference type="PANTHER" id="PTHR36447:SF1">
    <property type="entry name" value="BETA-GALACTOSIDASE GANA"/>
    <property type="match status" value="1"/>
</dbReference>
<keyword evidence="13" id="KW-1185">Reference proteome</keyword>
<protein>
    <recommendedName>
        <fullName evidence="3 6">Beta-galactosidase</fullName>
        <shortName evidence="6">Beta-gal</shortName>
        <ecNumber evidence="3 6">3.2.1.23</ecNumber>
    </recommendedName>
</protein>
<dbReference type="InterPro" id="IPR013529">
    <property type="entry name" value="Glyco_hydro_42_N"/>
</dbReference>
<dbReference type="PIRSF" id="PIRSF001084">
    <property type="entry name" value="B-galactosidase"/>
    <property type="match status" value="1"/>
</dbReference>
<evidence type="ECO:0000256" key="1">
    <source>
        <dbReference type="ARBA" id="ARBA00001412"/>
    </source>
</evidence>
<dbReference type="Proteomes" id="UP000677913">
    <property type="component" value="Unassembled WGS sequence"/>
</dbReference>
<feature type="active site" description="Proton donor" evidence="7">
    <location>
        <position position="167"/>
    </location>
</feature>
<dbReference type="SUPFAM" id="SSF52317">
    <property type="entry name" value="Class I glutamine amidotransferase-like"/>
    <property type="match status" value="1"/>
</dbReference>
<dbReference type="GO" id="GO:0046872">
    <property type="term" value="F:metal ion binding"/>
    <property type="evidence" value="ECO:0007669"/>
    <property type="project" value="UniProtKB-KW"/>
</dbReference>
<feature type="active site" description="Nucleophile" evidence="7">
    <location>
        <position position="324"/>
    </location>
</feature>
<evidence type="ECO:0000256" key="5">
    <source>
        <dbReference type="ARBA" id="ARBA00023295"/>
    </source>
</evidence>
<dbReference type="Pfam" id="PF02449">
    <property type="entry name" value="Glyco_hydro_42"/>
    <property type="match status" value="1"/>
</dbReference>
<dbReference type="AlphaFoldDB" id="A0A8J7WJ15"/>
<dbReference type="EMBL" id="JAGSXH010000022">
    <property type="protein sequence ID" value="MBS2963211.1"/>
    <property type="molecule type" value="Genomic_DNA"/>
</dbReference>
<feature type="binding site" evidence="8">
    <location>
        <position position="128"/>
    </location>
    <ligand>
        <name>substrate</name>
    </ligand>
</feature>
<feature type="domain" description="Glycoside hydrolase family 42 N-terminal" evidence="10">
    <location>
        <begin position="31"/>
        <end position="402"/>
    </location>
</feature>
<dbReference type="InterPro" id="IPR029062">
    <property type="entry name" value="Class_I_gatase-like"/>
</dbReference>
<dbReference type="InterPro" id="IPR017853">
    <property type="entry name" value="GH"/>
</dbReference>
<dbReference type="GO" id="GO:0004565">
    <property type="term" value="F:beta-galactosidase activity"/>
    <property type="evidence" value="ECO:0007669"/>
    <property type="project" value="UniProtKB-EC"/>
</dbReference>
<dbReference type="GO" id="GO:0005975">
    <property type="term" value="P:carbohydrate metabolic process"/>
    <property type="evidence" value="ECO:0007669"/>
    <property type="project" value="InterPro"/>
</dbReference>
<feature type="binding site" evidence="9">
    <location>
        <position position="175"/>
    </location>
    <ligand>
        <name>Zn(2+)</name>
        <dbReference type="ChEBI" id="CHEBI:29105"/>
    </ligand>
</feature>
<evidence type="ECO:0000256" key="6">
    <source>
        <dbReference type="PIRNR" id="PIRNR001084"/>
    </source>
</evidence>
<feature type="domain" description="Beta-galactosidase trimerisation" evidence="11">
    <location>
        <begin position="412"/>
        <end position="619"/>
    </location>
</feature>
<keyword evidence="5 6" id="KW-0326">Glycosidase</keyword>
<evidence type="ECO:0000256" key="8">
    <source>
        <dbReference type="PIRSR" id="PIRSR001084-2"/>
    </source>
</evidence>
<dbReference type="CDD" id="cd03143">
    <property type="entry name" value="A4_beta-galactosidase_middle_domain"/>
    <property type="match status" value="1"/>
</dbReference>